<reference evidence="2" key="1">
    <citation type="submission" date="2011-07" db="EMBL/GenBank/DDBJ databases">
        <authorList>
            <consortium name="Caenorhabditis brenneri Sequencing and Analysis Consortium"/>
            <person name="Wilson R.K."/>
        </authorList>
    </citation>
    <scope>NUCLEOTIDE SEQUENCE [LARGE SCALE GENOMIC DNA]</scope>
    <source>
        <strain evidence="2">PB2801</strain>
    </source>
</reference>
<dbReference type="HOGENOM" id="CLU_3089239_0_0_1"/>
<dbReference type="AlphaFoldDB" id="G0P6G4"/>
<proteinExistence type="predicted"/>
<protein>
    <submittedName>
        <fullName evidence="1">Uncharacterized protein</fullName>
    </submittedName>
</protein>
<gene>
    <name evidence="1" type="ORF">CAEBREN_28733</name>
</gene>
<evidence type="ECO:0000313" key="1">
    <source>
        <dbReference type="EMBL" id="EGT46429.1"/>
    </source>
</evidence>
<dbReference type="eggNOG" id="ENOG502TKAG">
    <property type="taxonomic scope" value="Eukaryota"/>
</dbReference>
<sequence>MAASALCCAPGKSNKHNNETGYEVYTISEDQLRLRTFLIFNAHFFCFFPCAN</sequence>
<name>G0P6G4_CAEBE</name>
<evidence type="ECO:0000313" key="2">
    <source>
        <dbReference type="Proteomes" id="UP000008068"/>
    </source>
</evidence>
<organism evidence="2">
    <name type="scientific">Caenorhabditis brenneri</name>
    <name type="common">Nematode worm</name>
    <dbReference type="NCBI Taxonomy" id="135651"/>
    <lineage>
        <taxon>Eukaryota</taxon>
        <taxon>Metazoa</taxon>
        <taxon>Ecdysozoa</taxon>
        <taxon>Nematoda</taxon>
        <taxon>Chromadorea</taxon>
        <taxon>Rhabditida</taxon>
        <taxon>Rhabditina</taxon>
        <taxon>Rhabditomorpha</taxon>
        <taxon>Rhabditoidea</taxon>
        <taxon>Rhabditidae</taxon>
        <taxon>Peloderinae</taxon>
        <taxon>Caenorhabditis</taxon>
    </lineage>
</organism>
<dbReference type="STRING" id="135651.G0P6G4"/>
<accession>G0P6G4</accession>
<keyword evidence="2" id="KW-1185">Reference proteome</keyword>
<dbReference type="InParanoid" id="G0P6G4"/>
<dbReference type="EMBL" id="GL380097">
    <property type="protein sequence ID" value="EGT46429.1"/>
    <property type="molecule type" value="Genomic_DNA"/>
</dbReference>
<dbReference type="Proteomes" id="UP000008068">
    <property type="component" value="Unassembled WGS sequence"/>
</dbReference>